<keyword evidence="4" id="KW-1185">Reference proteome</keyword>
<sequence length="317" mass="34739">MRTPFNMIIVMAILVMACGADRDKNGRPLDTPTTGYIKIAADESLRPLIETELTTFEGIYTKADIDCQFVSEADAVDALLKDSVRLAIVTRRFTAQEKKYFEDIKITPTEVDVAISGVAIILNSANADTLINLDEIRSLLQGKITSWDGLGAKSKAGIEIVFDNPNSGMIRYLKDSVARVAKLPANCFAADNNEAVVDFVSKNANALGFIGLEWISDKDDSVSNSFLKKVQVAGVSVAKDSAHYQPYQAYIALKKYPLSRRVTILSREARAGLGNGFIAFFASERGQRIVLKSGLVPVTMPLRIVKINTEPLEIEKN</sequence>
<dbReference type="PROSITE" id="PS51257">
    <property type="entry name" value="PROKAR_LIPOPROTEIN"/>
    <property type="match status" value="1"/>
</dbReference>
<dbReference type="EMBL" id="JAHESF010000015">
    <property type="protein sequence ID" value="MBT1698555.1"/>
    <property type="molecule type" value="Genomic_DNA"/>
</dbReference>
<protein>
    <submittedName>
        <fullName evidence="3">Substrate-binding domain-containing protein</fullName>
    </submittedName>
</protein>
<dbReference type="InterPro" id="IPR050811">
    <property type="entry name" value="Phosphate_ABC_transporter"/>
</dbReference>
<dbReference type="AlphaFoldDB" id="A0AAP2DLL3"/>
<evidence type="ECO:0000313" key="3">
    <source>
        <dbReference type="EMBL" id="MBT1698555.1"/>
    </source>
</evidence>
<dbReference type="PANTHER" id="PTHR30570:SF1">
    <property type="entry name" value="PHOSPHATE-BINDING PROTEIN PSTS"/>
    <property type="match status" value="1"/>
</dbReference>
<proteinExistence type="predicted"/>
<evidence type="ECO:0000313" key="4">
    <source>
        <dbReference type="Proteomes" id="UP001319200"/>
    </source>
</evidence>
<comment type="caution">
    <text evidence="3">The sequence shown here is derived from an EMBL/GenBank/DDBJ whole genome shotgun (WGS) entry which is preliminary data.</text>
</comment>
<keyword evidence="1" id="KW-0732">Signal</keyword>
<name>A0AAP2DLL3_9BACT</name>
<dbReference type="InterPro" id="IPR024370">
    <property type="entry name" value="PBP_domain"/>
</dbReference>
<dbReference type="PANTHER" id="PTHR30570">
    <property type="entry name" value="PERIPLASMIC PHOSPHATE BINDING COMPONENT OF PHOSPHATE ABC TRANSPORTER"/>
    <property type="match status" value="1"/>
</dbReference>
<dbReference type="SUPFAM" id="SSF53850">
    <property type="entry name" value="Periplasmic binding protein-like II"/>
    <property type="match status" value="1"/>
</dbReference>
<evidence type="ECO:0000259" key="2">
    <source>
        <dbReference type="Pfam" id="PF12849"/>
    </source>
</evidence>
<accession>A0AAP2DLL3</accession>
<dbReference type="Proteomes" id="UP001319200">
    <property type="component" value="Unassembled WGS sequence"/>
</dbReference>
<dbReference type="Gene3D" id="3.40.190.10">
    <property type="entry name" value="Periplasmic binding protein-like II"/>
    <property type="match status" value="2"/>
</dbReference>
<feature type="domain" description="PBP" evidence="2">
    <location>
        <begin position="31"/>
        <end position="284"/>
    </location>
</feature>
<dbReference type="RefSeq" id="WP_254164878.1">
    <property type="nucleotide sequence ID" value="NZ_JAHESF010000015.1"/>
</dbReference>
<dbReference type="Pfam" id="PF12849">
    <property type="entry name" value="PBP_like_2"/>
    <property type="match status" value="1"/>
</dbReference>
<gene>
    <name evidence="3" type="ORF">KK083_16810</name>
</gene>
<organism evidence="3 4">
    <name type="scientific">Chryseosolibacter histidini</name>
    <dbReference type="NCBI Taxonomy" id="2782349"/>
    <lineage>
        <taxon>Bacteria</taxon>
        <taxon>Pseudomonadati</taxon>
        <taxon>Bacteroidota</taxon>
        <taxon>Cytophagia</taxon>
        <taxon>Cytophagales</taxon>
        <taxon>Chryseotaleaceae</taxon>
        <taxon>Chryseosolibacter</taxon>
    </lineage>
</organism>
<evidence type="ECO:0000256" key="1">
    <source>
        <dbReference type="ARBA" id="ARBA00022729"/>
    </source>
</evidence>
<reference evidence="3 4" key="1">
    <citation type="submission" date="2021-05" db="EMBL/GenBank/DDBJ databases">
        <title>A Polyphasic approach of four new species of the genus Ohtaekwangia: Ohtaekwangia histidinii sp. nov., Ohtaekwangia cretensis sp. nov., Ohtaekwangia indiensis sp. nov., Ohtaekwangia reichenbachii sp. nov. from diverse environment.</title>
        <authorList>
            <person name="Octaviana S."/>
        </authorList>
    </citation>
    <scope>NUCLEOTIDE SEQUENCE [LARGE SCALE GENOMIC DNA]</scope>
    <source>
        <strain evidence="3 4">PWU4</strain>
    </source>
</reference>